<evidence type="ECO:0000256" key="6">
    <source>
        <dbReference type="ARBA" id="ARBA00023136"/>
    </source>
</evidence>
<keyword evidence="5 8" id="KW-1133">Transmembrane helix</keyword>
<keyword evidence="3" id="KW-1003">Cell membrane</keyword>
<name>A0A7W5BB88_9BURK</name>
<protein>
    <submittedName>
        <fullName evidence="9">Putative integral membrane protein (TIGR00698 family)</fullName>
    </submittedName>
</protein>
<dbReference type="Pfam" id="PF03601">
    <property type="entry name" value="Cons_hypoth698"/>
    <property type="match status" value="1"/>
</dbReference>
<evidence type="ECO:0000256" key="4">
    <source>
        <dbReference type="ARBA" id="ARBA00022692"/>
    </source>
</evidence>
<feature type="transmembrane region" description="Helical" evidence="8">
    <location>
        <begin position="68"/>
        <end position="86"/>
    </location>
</feature>
<feature type="transmembrane region" description="Helical" evidence="8">
    <location>
        <begin position="159"/>
        <end position="176"/>
    </location>
</feature>
<feature type="transmembrane region" description="Helical" evidence="8">
    <location>
        <begin position="312"/>
        <end position="338"/>
    </location>
</feature>
<feature type="transmembrane region" description="Helical" evidence="8">
    <location>
        <begin position="98"/>
        <end position="115"/>
    </location>
</feature>
<feature type="transmembrane region" description="Helical" evidence="8">
    <location>
        <begin position="188"/>
        <end position="209"/>
    </location>
</feature>
<comment type="similarity">
    <text evidence="2">Belongs to the UPF0324 family.</text>
</comment>
<keyword evidence="6 8" id="KW-0472">Membrane</keyword>
<reference evidence="9 10" key="1">
    <citation type="submission" date="2020-08" db="EMBL/GenBank/DDBJ databases">
        <title>Genomic Encyclopedia of Type Strains, Phase III (KMG-III): the genomes of soil and plant-associated and newly described type strains.</title>
        <authorList>
            <person name="Whitman W."/>
        </authorList>
    </citation>
    <scope>NUCLEOTIDE SEQUENCE [LARGE SCALE GENOMIC DNA]</scope>
    <source>
        <strain evidence="9 10">CECT 8897</strain>
    </source>
</reference>
<comment type="caution">
    <text evidence="9">The sequence shown here is derived from an EMBL/GenBank/DDBJ whole genome shotgun (WGS) entry which is preliminary data.</text>
</comment>
<dbReference type="PANTHER" id="PTHR30106:SF2">
    <property type="entry name" value="UPF0324 INNER MEMBRANE PROTEIN YEIH"/>
    <property type="match status" value="1"/>
</dbReference>
<proteinExistence type="inferred from homology"/>
<evidence type="ECO:0000313" key="9">
    <source>
        <dbReference type="EMBL" id="MBB3119941.1"/>
    </source>
</evidence>
<evidence type="ECO:0000256" key="3">
    <source>
        <dbReference type="ARBA" id="ARBA00022475"/>
    </source>
</evidence>
<dbReference type="PANTHER" id="PTHR30106">
    <property type="entry name" value="INNER MEMBRANE PROTEIN YEIH-RELATED"/>
    <property type="match status" value="1"/>
</dbReference>
<feature type="transmembrane region" description="Helical" evidence="8">
    <location>
        <begin position="34"/>
        <end position="56"/>
    </location>
</feature>
<feature type="transmembrane region" description="Helical" evidence="8">
    <location>
        <begin position="254"/>
        <end position="275"/>
    </location>
</feature>
<dbReference type="NCBIfam" id="TIGR00698">
    <property type="entry name" value="YeiH family putative sulfate export transporter"/>
    <property type="match status" value="1"/>
</dbReference>
<keyword evidence="4 8" id="KW-0812">Transmembrane</keyword>
<evidence type="ECO:0000256" key="2">
    <source>
        <dbReference type="ARBA" id="ARBA00007977"/>
    </source>
</evidence>
<evidence type="ECO:0000256" key="5">
    <source>
        <dbReference type="ARBA" id="ARBA00022989"/>
    </source>
</evidence>
<dbReference type="InterPro" id="IPR004630">
    <property type="entry name" value="UPF0324_YeiH-like"/>
</dbReference>
<dbReference type="AlphaFoldDB" id="A0A7W5BB88"/>
<dbReference type="Proteomes" id="UP000541535">
    <property type="component" value="Unassembled WGS sequence"/>
</dbReference>
<organism evidence="9 10">
    <name type="scientific">Pseudoduganella violacea</name>
    <dbReference type="NCBI Taxonomy" id="1715466"/>
    <lineage>
        <taxon>Bacteria</taxon>
        <taxon>Pseudomonadati</taxon>
        <taxon>Pseudomonadota</taxon>
        <taxon>Betaproteobacteria</taxon>
        <taxon>Burkholderiales</taxon>
        <taxon>Oxalobacteraceae</taxon>
        <taxon>Telluria group</taxon>
        <taxon>Pseudoduganella</taxon>
    </lineage>
</organism>
<gene>
    <name evidence="9" type="ORF">FHS03_003000</name>
</gene>
<feature type="region of interest" description="Disordered" evidence="7">
    <location>
        <begin position="1"/>
        <end position="22"/>
    </location>
</feature>
<accession>A0A7W5BB88</accession>
<comment type="subcellular location">
    <subcellularLocation>
        <location evidence="1">Cell membrane</location>
        <topology evidence="1">Multi-pass membrane protein</topology>
    </subcellularLocation>
</comment>
<dbReference type="RefSeq" id="WP_183441748.1">
    <property type="nucleotide sequence ID" value="NZ_JACHXD010000008.1"/>
</dbReference>
<evidence type="ECO:0000256" key="8">
    <source>
        <dbReference type="SAM" id="Phobius"/>
    </source>
</evidence>
<dbReference type="GO" id="GO:0005886">
    <property type="term" value="C:plasma membrane"/>
    <property type="evidence" value="ECO:0007669"/>
    <property type="project" value="UniProtKB-SubCell"/>
</dbReference>
<feature type="transmembrane region" description="Helical" evidence="8">
    <location>
        <begin position="127"/>
        <end position="147"/>
    </location>
</feature>
<evidence type="ECO:0000256" key="1">
    <source>
        <dbReference type="ARBA" id="ARBA00004651"/>
    </source>
</evidence>
<dbReference type="InterPro" id="IPR018383">
    <property type="entry name" value="UPF0324_pro"/>
</dbReference>
<evidence type="ECO:0000313" key="10">
    <source>
        <dbReference type="Proteomes" id="UP000541535"/>
    </source>
</evidence>
<sequence length="378" mass="39007">MKPQHSPPAAASPLGQRAAPRQSDAAGPALSTVWTAWVGAVLPGVLLSAALGGLAMGLGQLDWLAQHGFSALTLAICLGIVLGNTAGRHLQGKAQPGIVFSKGMLLRAGIVLYGFRLTLQDIAQIGWPGVLSDALVLCSTFALALLLGRRLFGLERNTAMLIGAGSSICGAAAVLATQPVLKAKAEQVTVAVSTVVLFGTVTIFLYPWLYQQQLHWLPSSAAGFGVYAGSTIHEVAQVVAAARAISPETADLAVIAKMVRVMMLAPFLLALSFWLGRRGAARGAQGADTPVITVPWFAFVFVAATALNSAGILPAALVQALLAADTLLLAAAMAALGLSTHLSAVRQAGWRPLLLAGLLFIWLIGGGAVLNRVALLLN</sequence>
<feature type="transmembrane region" description="Helical" evidence="8">
    <location>
        <begin position="350"/>
        <end position="370"/>
    </location>
</feature>
<dbReference type="EMBL" id="JACHXD010000008">
    <property type="protein sequence ID" value="MBB3119941.1"/>
    <property type="molecule type" value="Genomic_DNA"/>
</dbReference>
<evidence type="ECO:0000256" key="7">
    <source>
        <dbReference type="SAM" id="MobiDB-lite"/>
    </source>
</evidence>
<keyword evidence="10" id="KW-1185">Reference proteome</keyword>